<gene>
    <name evidence="3" type="ORF">C41B8_01722</name>
</gene>
<dbReference type="AlphaFoldDB" id="A0A084IQ24"/>
<proteinExistence type="inferred from homology"/>
<evidence type="ECO:0000256" key="1">
    <source>
        <dbReference type="ARBA" id="ARBA00007274"/>
    </source>
</evidence>
<sequence length="195" mass="21385">MIDIDGAGMTRVRNDLFDAKKGLDRGRPKLVEAVWYLLKVAFFLSALPWPSSLKCRILRWFGASIGQGVVIKPRVNIHLPWKLSIGDYSWVGEEACIINFEPLVIGKHCCVSQRAFLCCGNHDYRSPDMAYRNAPIVVEDGVWIGAQVFVGPGVTIGEDAVVTAASAVFSDMNAGMVCAGVPCVATKPRWRDDSL</sequence>
<keyword evidence="2 3" id="KW-0808">Transferase</keyword>
<dbReference type="EMBL" id="APNK01000002">
    <property type="protein sequence ID" value="KEZ78808.1"/>
    <property type="molecule type" value="Genomic_DNA"/>
</dbReference>
<dbReference type="Proteomes" id="UP000028302">
    <property type="component" value="Unassembled WGS sequence"/>
</dbReference>
<dbReference type="PANTHER" id="PTHR23416">
    <property type="entry name" value="SIALIC ACID SYNTHASE-RELATED"/>
    <property type="match status" value="1"/>
</dbReference>
<dbReference type="GO" id="GO:0008374">
    <property type="term" value="F:O-acyltransferase activity"/>
    <property type="evidence" value="ECO:0007669"/>
    <property type="project" value="TreeGrafter"/>
</dbReference>
<reference evidence="3 4" key="1">
    <citation type="submission" date="2013-03" db="EMBL/GenBank/DDBJ databases">
        <title>Salinisphaera hydrothermalis C41B8 Genome Sequencing.</title>
        <authorList>
            <person name="Li C."/>
            <person name="Lai Q."/>
            <person name="Shao Z."/>
        </authorList>
    </citation>
    <scope>NUCLEOTIDE SEQUENCE [LARGE SCALE GENOMIC DNA]</scope>
    <source>
        <strain evidence="3 4">C41B8</strain>
    </source>
</reference>
<dbReference type="InterPro" id="IPR051159">
    <property type="entry name" value="Hexapeptide_acetyltransf"/>
</dbReference>
<dbReference type="PANTHER" id="PTHR23416:SF23">
    <property type="entry name" value="ACETYLTRANSFERASE C18B11.09C-RELATED"/>
    <property type="match status" value="1"/>
</dbReference>
<comment type="caution">
    <text evidence="3">The sequence shown here is derived from an EMBL/GenBank/DDBJ whole genome shotgun (WGS) entry which is preliminary data.</text>
</comment>
<evidence type="ECO:0000256" key="2">
    <source>
        <dbReference type="ARBA" id="ARBA00022679"/>
    </source>
</evidence>
<evidence type="ECO:0000313" key="4">
    <source>
        <dbReference type="Proteomes" id="UP000028302"/>
    </source>
</evidence>
<dbReference type="SUPFAM" id="SSF51161">
    <property type="entry name" value="Trimeric LpxA-like enzymes"/>
    <property type="match status" value="1"/>
</dbReference>
<evidence type="ECO:0000313" key="3">
    <source>
        <dbReference type="EMBL" id="KEZ78808.1"/>
    </source>
</evidence>
<organism evidence="3 4">
    <name type="scientific">Salinisphaera hydrothermalis (strain C41B8)</name>
    <dbReference type="NCBI Taxonomy" id="1304275"/>
    <lineage>
        <taxon>Bacteria</taxon>
        <taxon>Pseudomonadati</taxon>
        <taxon>Pseudomonadota</taxon>
        <taxon>Gammaproteobacteria</taxon>
        <taxon>Salinisphaerales</taxon>
        <taxon>Salinisphaeraceae</taxon>
        <taxon>Salinisphaera</taxon>
    </lineage>
</organism>
<comment type="similarity">
    <text evidence="1">Belongs to the transferase hexapeptide repeat family.</text>
</comment>
<accession>A0A084IQ24</accession>
<dbReference type="GO" id="GO:0005829">
    <property type="term" value="C:cytosol"/>
    <property type="evidence" value="ECO:0007669"/>
    <property type="project" value="TreeGrafter"/>
</dbReference>
<name>A0A084IQ24_SALHC</name>
<dbReference type="STRING" id="1304275.C41B8_01722"/>
<keyword evidence="4" id="KW-1185">Reference proteome</keyword>
<dbReference type="CDD" id="cd05825">
    <property type="entry name" value="LbH_wcaF_like"/>
    <property type="match status" value="1"/>
</dbReference>
<dbReference type="InterPro" id="IPR011004">
    <property type="entry name" value="Trimer_LpxA-like_sf"/>
</dbReference>
<dbReference type="Gene3D" id="2.160.10.10">
    <property type="entry name" value="Hexapeptide repeat proteins"/>
    <property type="match status" value="1"/>
</dbReference>
<dbReference type="eggNOG" id="COG0110">
    <property type="taxonomic scope" value="Bacteria"/>
</dbReference>
<dbReference type="NCBIfam" id="NF007797">
    <property type="entry name" value="PRK10502.1"/>
    <property type="match status" value="1"/>
</dbReference>
<protein>
    <submittedName>
        <fullName evidence="3">Colanic acid biosynthesis acetyltransferase WcaF</fullName>
    </submittedName>
</protein>